<accession>A0A9P5LFG7</accession>
<feature type="signal peptide" evidence="1">
    <location>
        <begin position="1"/>
        <end position="23"/>
    </location>
</feature>
<evidence type="ECO:0000256" key="1">
    <source>
        <dbReference type="SAM" id="SignalP"/>
    </source>
</evidence>
<name>A0A9P5LFG7_9HYPO</name>
<evidence type="ECO:0000313" key="2">
    <source>
        <dbReference type="EMBL" id="KAF7548110.1"/>
    </source>
</evidence>
<reference evidence="2" key="1">
    <citation type="submission" date="2020-03" db="EMBL/GenBank/DDBJ databases">
        <title>Draft Genome Sequence of Cylindrodendrum hubeiense.</title>
        <authorList>
            <person name="Buettner E."/>
            <person name="Kellner H."/>
        </authorList>
    </citation>
    <scope>NUCLEOTIDE SEQUENCE</scope>
    <source>
        <strain evidence="2">IHI 201604</strain>
    </source>
</reference>
<dbReference type="AlphaFoldDB" id="A0A9P5LFG7"/>
<gene>
    <name evidence="2" type="ORF">G7Z17_g7269</name>
</gene>
<dbReference type="EMBL" id="JAANBB010000158">
    <property type="protein sequence ID" value="KAF7548110.1"/>
    <property type="molecule type" value="Genomic_DNA"/>
</dbReference>
<organism evidence="2 3">
    <name type="scientific">Cylindrodendrum hubeiense</name>
    <dbReference type="NCBI Taxonomy" id="595255"/>
    <lineage>
        <taxon>Eukaryota</taxon>
        <taxon>Fungi</taxon>
        <taxon>Dikarya</taxon>
        <taxon>Ascomycota</taxon>
        <taxon>Pezizomycotina</taxon>
        <taxon>Sordariomycetes</taxon>
        <taxon>Hypocreomycetidae</taxon>
        <taxon>Hypocreales</taxon>
        <taxon>Nectriaceae</taxon>
        <taxon>Cylindrodendrum</taxon>
    </lineage>
</organism>
<dbReference type="OrthoDB" id="5043970at2759"/>
<evidence type="ECO:0000313" key="3">
    <source>
        <dbReference type="Proteomes" id="UP000722485"/>
    </source>
</evidence>
<protein>
    <submittedName>
        <fullName evidence="2">Uncharacterized protein</fullName>
    </submittedName>
</protein>
<proteinExistence type="predicted"/>
<keyword evidence="1" id="KW-0732">Signal</keyword>
<comment type="caution">
    <text evidence="2">The sequence shown here is derived from an EMBL/GenBank/DDBJ whole genome shotgun (WGS) entry which is preliminary data.</text>
</comment>
<dbReference type="Proteomes" id="UP000722485">
    <property type="component" value="Unassembled WGS sequence"/>
</dbReference>
<sequence>MQFSTQLLYSITAFTFLISTINAQVSGDIICSDGDPNDIEAADLDGIIEQLQGGLPFGDITDPVTLLAFGRAAVEGGDNNFIFGLDTAQVEIANPFIFESTTVTFATISAAVQQIKDRCCGVFPTCIGATSQVQGDTGLSVNLIISRQ</sequence>
<keyword evidence="3" id="KW-1185">Reference proteome</keyword>
<feature type="chain" id="PRO_5040493744" evidence="1">
    <location>
        <begin position="24"/>
        <end position="148"/>
    </location>
</feature>